<dbReference type="InterPro" id="IPR021522">
    <property type="entry name" value="MctB"/>
</dbReference>
<reference evidence="1 2" key="1">
    <citation type="submission" date="2020-03" db="EMBL/GenBank/DDBJ databases">
        <title>WGS of the type strain of Planosporangium spp.</title>
        <authorList>
            <person name="Thawai C."/>
        </authorList>
    </citation>
    <scope>NUCLEOTIDE SEQUENCE [LARGE SCALE GENOMIC DNA]</scope>
    <source>
        <strain evidence="1 2">TBRC 5610</strain>
    </source>
</reference>
<dbReference type="RefSeq" id="WP_167926731.1">
    <property type="nucleotide sequence ID" value="NZ_JAATVY010000014.1"/>
</dbReference>
<dbReference type="Pfam" id="PF11382">
    <property type="entry name" value="MctB"/>
    <property type="match status" value="1"/>
</dbReference>
<dbReference type="Proteomes" id="UP000722989">
    <property type="component" value="Unassembled WGS sequence"/>
</dbReference>
<name>A0ABX0Y2L4_9ACTN</name>
<dbReference type="EMBL" id="JAATVY010000014">
    <property type="protein sequence ID" value="NJC71815.1"/>
    <property type="molecule type" value="Genomic_DNA"/>
</dbReference>
<organism evidence="1 2">
    <name type="scientific">Planosporangium thailandense</name>
    <dbReference type="NCBI Taxonomy" id="765197"/>
    <lineage>
        <taxon>Bacteria</taxon>
        <taxon>Bacillati</taxon>
        <taxon>Actinomycetota</taxon>
        <taxon>Actinomycetes</taxon>
        <taxon>Micromonosporales</taxon>
        <taxon>Micromonosporaceae</taxon>
        <taxon>Planosporangium</taxon>
    </lineage>
</organism>
<keyword evidence="2" id="KW-1185">Reference proteome</keyword>
<gene>
    <name evidence="1" type="ORF">HC031_19120</name>
</gene>
<accession>A0ABX0Y2L4</accession>
<proteinExistence type="predicted"/>
<sequence>MINFRYHVVSLTAVFLALAIGLVVGTAALNGPAADALQEQVTGIGKQNQQLRDQVNHLKADANTQEQFAAQAAPIMLADKLRNRRVLVVSLPSASKYVKDVVDTLQVGGAKISAQIEIEDKFTDSANNAQLLDLATITRPVSVSEPASPSTDGVQASTSLLAAVLLDRPAGQAAIPDDQRRTVLSAYTSGGWIIATGTPSGPADAVVMLTGAPYVDHDAAKRNAAVVNIADGLGRAGHLVLASDGVGSDGNAVTAIRRDPTLTKTISTVDNVATPQGRVIAALALAEQITGGAGHYGIGDGATALMPKPAASKSSGS</sequence>
<protein>
    <submittedName>
        <fullName evidence="1">Copper transporter</fullName>
    </submittedName>
</protein>
<evidence type="ECO:0000313" key="1">
    <source>
        <dbReference type="EMBL" id="NJC71815.1"/>
    </source>
</evidence>
<comment type="caution">
    <text evidence="1">The sequence shown here is derived from an EMBL/GenBank/DDBJ whole genome shotgun (WGS) entry which is preliminary data.</text>
</comment>
<evidence type="ECO:0000313" key="2">
    <source>
        <dbReference type="Proteomes" id="UP000722989"/>
    </source>
</evidence>